<gene>
    <name evidence="1" type="ORF">J2Z49_002415</name>
</gene>
<evidence type="ECO:0000313" key="1">
    <source>
        <dbReference type="EMBL" id="MDQ0287294.1"/>
    </source>
</evidence>
<accession>A0ABU0B3K4</accession>
<comment type="caution">
    <text evidence="1">The sequence shown here is derived from an EMBL/GenBank/DDBJ whole genome shotgun (WGS) entry which is preliminary data.</text>
</comment>
<dbReference type="RefSeq" id="WP_307403160.1">
    <property type="nucleotide sequence ID" value="NZ_JAUSUX010000023.1"/>
</dbReference>
<evidence type="ECO:0000313" key="2">
    <source>
        <dbReference type="Proteomes" id="UP001225644"/>
    </source>
</evidence>
<organism evidence="1 2">
    <name type="scientific">Desulfofundulus luciae</name>
    <dbReference type="NCBI Taxonomy" id="74702"/>
    <lineage>
        <taxon>Bacteria</taxon>
        <taxon>Bacillati</taxon>
        <taxon>Bacillota</taxon>
        <taxon>Clostridia</taxon>
        <taxon>Eubacteriales</taxon>
        <taxon>Peptococcaceae</taxon>
        <taxon>Desulfofundulus</taxon>
    </lineage>
</organism>
<protein>
    <submittedName>
        <fullName evidence="1">TRAP-type C4-dicarboxylate transport system substrate-binding protein</fullName>
    </submittedName>
</protein>
<sequence>MTSEAARQLLDGLSEIKVKGLAIYDAGFRHFVTAPRLFFGR</sequence>
<dbReference type="Proteomes" id="UP001225644">
    <property type="component" value="Unassembled WGS sequence"/>
</dbReference>
<dbReference type="EMBL" id="JAUSUX010000023">
    <property type="protein sequence ID" value="MDQ0287294.1"/>
    <property type="molecule type" value="Genomic_DNA"/>
</dbReference>
<proteinExistence type="predicted"/>
<reference evidence="1 2" key="1">
    <citation type="submission" date="2023-07" db="EMBL/GenBank/DDBJ databases">
        <title>Genomic Encyclopedia of Type Strains, Phase IV (KMG-IV): sequencing the most valuable type-strain genomes for metagenomic binning, comparative biology and taxonomic classification.</title>
        <authorList>
            <person name="Goeker M."/>
        </authorList>
    </citation>
    <scope>NUCLEOTIDE SEQUENCE [LARGE SCALE GENOMIC DNA]</scope>
    <source>
        <strain evidence="1 2">DSM 12396</strain>
    </source>
</reference>
<keyword evidence="2" id="KW-1185">Reference proteome</keyword>
<name>A0ABU0B3K4_9FIRM</name>